<dbReference type="EMBL" id="ABCP01000002">
    <property type="protein sequence ID" value="EDM49264.1"/>
    <property type="molecule type" value="Genomic_DNA"/>
</dbReference>
<comment type="caution">
    <text evidence="1">The sequence shown here is derived from an EMBL/GenBank/DDBJ whole genome shotgun (WGS) entry which is preliminary data.</text>
</comment>
<keyword evidence="2" id="KW-1185">Reference proteome</keyword>
<reference evidence="1 2" key="1">
    <citation type="submission" date="2007-06" db="EMBL/GenBank/DDBJ databases">
        <authorList>
            <person name="Green D."/>
            <person name="Ferriera S."/>
            <person name="Johnson J."/>
            <person name="Kravitz S."/>
            <person name="Beeson K."/>
            <person name="Sutton G."/>
            <person name="Rogers Y.-H."/>
            <person name="Friedman R."/>
            <person name="Frazier M."/>
            <person name="Venter J.C."/>
        </authorList>
    </citation>
    <scope>NUCLEOTIDE SEQUENCE [LARGE SCALE GENOMIC DNA]</scope>
    <source>
        <strain evidence="1 2">DG893</strain>
    </source>
</reference>
<accession>A6EW77</accession>
<protein>
    <submittedName>
        <fullName evidence="1">Uncharacterized protein</fullName>
    </submittedName>
</protein>
<organism evidence="1 2">
    <name type="scientific">Marinobacter algicola DG893</name>
    <dbReference type="NCBI Taxonomy" id="443152"/>
    <lineage>
        <taxon>Bacteria</taxon>
        <taxon>Pseudomonadati</taxon>
        <taxon>Pseudomonadota</taxon>
        <taxon>Gammaproteobacteria</taxon>
        <taxon>Pseudomonadales</taxon>
        <taxon>Marinobacteraceae</taxon>
        <taxon>Marinobacter</taxon>
    </lineage>
</organism>
<name>A6EW77_9GAMM</name>
<evidence type="ECO:0000313" key="2">
    <source>
        <dbReference type="Proteomes" id="UP000005856"/>
    </source>
</evidence>
<dbReference type="AlphaFoldDB" id="A6EW77"/>
<proteinExistence type="predicted"/>
<evidence type="ECO:0000313" key="1">
    <source>
        <dbReference type="EMBL" id="EDM49264.1"/>
    </source>
</evidence>
<gene>
    <name evidence="1" type="ORF">MDG893_07700</name>
</gene>
<sequence>MDKGAGDLPPFFVGHGHHCRLRHSRVSVQHLLHFQTGDVFAAGDNHVLGPVADFDIVIRMHNGEVSCVEPAVAERLFGGFLILQVPLHHRVAADTDLAHDISVSRYCFSADHIQHCDFIQAVHGNALAGHFFRPILQWQLLPFRLGHTQCRRAERFGQAIQVSNLEANLLCLADNTAGGRCATESKSGGPGQCQARPSQILYQQVHHHRRPTHVGDTVVFDASVDLLTVHLPKTHMSTPDGGDCPGIGPAIAMEHRQCPQVDGLGRHVESHGVGHGRKIGTAMVVNHTFWIAGGSRGVIQGNGVPLVCRMLPASLGIAFLQQGFVIKIRQPLALPGLAIDGHQQGIHLKLGYSGPYLLFPLGVVEQNPGLTMSQDKRQSPGIQTDVDGVKYPSGHRHGVMGLKHFVGVRTQNGYRVARLDTAAAQGTRHLAAASVKPPVRQVHIVVNHRQFFRVHPSRPLQQRERSEWRIVCGGLVQFLVLVHVAPISNRPVLPGLFQVARIVYFQPCLRHSAKNRSQLTVTAVESALTKHPGQGLFTLP</sequence>
<dbReference type="Proteomes" id="UP000005856">
    <property type="component" value="Unassembled WGS sequence"/>
</dbReference>